<dbReference type="KEGG" id="pacr:FXN63_23865"/>
<dbReference type="InterPro" id="IPR014738">
    <property type="entry name" value="Citrate_transporter"/>
</dbReference>
<feature type="transmembrane region" description="Helical" evidence="6">
    <location>
        <begin position="56"/>
        <end position="79"/>
    </location>
</feature>
<dbReference type="GO" id="GO:0015137">
    <property type="term" value="F:citrate transmembrane transporter activity"/>
    <property type="evidence" value="ECO:0007669"/>
    <property type="project" value="InterPro"/>
</dbReference>
<dbReference type="NCBIfam" id="TIGR00784">
    <property type="entry name" value="citMHS"/>
    <property type="match status" value="1"/>
</dbReference>
<sequence>MLLALGYGMVVCFMALIMTRRMSALVALALVPIAFGLVVAAPGAIGKMMIDGITKLAPTGVMLTFGILYFSIMTDAGLFDPLVKRVVRFVKGDPLKLLVGTAIMSTIVALDGDGATTYVICAAALLPIYKRLGVSLQYMATILLMSIGIMNIVPWGGPTARAAAAMHIDVAEVFIPLIPAMLVGFAYQIGVAAMFGVRERRRLGVLTCPDEVQRIVALADESPATRRPAMMIPNLLLTIALLYCLVQSVLPLPALFLVATAIALLLNYPNLKDQQERLAAHASNVLAVVSLIFAAGIFTGILSGTGMLKAMSDGLLNIMPAWLGPYMAPATALLSAPATYALTNDAFYFGVLPILANTASAYGVTAAEMARASLLGQPIHLLSPLVASTYLLVALLDLNYGDNQKSSLLWVFGLVLAMIVGALLFGVIPFVATPA</sequence>
<dbReference type="InterPro" id="IPR004680">
    <property type="entry name" value="Cit_transptr-like_dom"/>
</dbReference>
<evidence type="ECO:0000313" key="9">
    <source>
        <dbReference type="Proteomes" id="UP000325161"/>
    </source>
</evidence>
<keyword evidence="5 6" id="KW-0472">Membrane</keyword>
<evidence type="ECO:0000256" key="6">
    <source>
        <dbReference type="SAM" id="Phobius"/>
    </source>
</evidence>
<evidence type="ECO:0000256" key="4">
    <source>
        <dbReference type="ARBA" id="ARBA00022989"/>
    </source>
</evidence>
<dbReference type="RefSeq" id="WP_148818005.1">
    <property type="nucleotide sequence ID" value="NZ_CP043046.1"/>
</dbReference>
<keyword evidence="9" id="KW-1185">Reference proteome</keyword>
<evidence type="ECO:0000256" key="5">
    <source>
        <dbReference type="ARBA" id="ARBA00023136"/>
    </source>
</evidence>
<dbReference type="Proteomes" id="UP000325161">
    <property type="component" value="Chromosome"/>
</dbReference>
<dbReference type="GO" id="GO:0016020">
    <property type="term" value="C:membrane"/>
    <property type="evidence" value="ECO:0007669"/>
    <property type="project" value="UniProtKB-SubCell"/>
</dbReference>
<feature type="transmembrane region" description="Helical" evidence="6">
    <location>
        <begin position="136"/>
        <end position="153"/>
    </location>
</feature>
<feature type="domain" description="Citrate transporter-like" evidence="7">
    <location>
        <begin position="13"/>
        <end position="376"/>
    </location>
</feature>
<feature type="transmembrane region" description="Helical" evidence="6">
    <location>
        <begin position="173"/>
        <end position="197"/>
    </location>
</feature>
<feature type="transmembrane region" description="Helical" evidence="6">
    <location>
        <begin position="235"/>
        <end position="266"/>
    </location>
</feature>
<protein>
    <submittedName>
        <fullName evidence="8">Citrate transporter</fullName>
    </submittedName>
</protein>
<feature type="transmembrane region" description="Helical" evidence="6">
    <location>
        <begin position="314"/>
        <end position="334"/>
    </location>
</feature>
<reference evidence="8 9" key="1">
    <citation type="submission" date="2019-08" db="EMBL/GenBank/DDBJ databases">
        <title>Amphibian skin-associated Pigmentiphaga: genome sequence and occurrence across geography and hosts.</title>
        <authorList>
            <person name="Bletz M.C."/>
            <person name="Bunk B."/>
            <person name="Sproeer C."/>
            <person name="Biwer P."/>
            <person name="Reiter S."/>
            <person name="Rabemananjara F.C.E."/>
            <person name="Schulz S."/>
            <person name="Overmann J."/>
            <person name="Vences M."/>
        </authorList>
    </citation>
    <scope>NUCLEOTIDE SEQUENCE [LARGE SCALE GENOMIC DNA]</scope>
    <source>
        <strain evidence="8 9">Mada1488</strain>
    </source>
</reference>
<evidence type="ECO:0000256" key="2">
    <source>
        <dbReference type="ARBA" id="ARBA00022448"/>
    </source>
</evidence>
<proteinExistence type="predicted"/>
<dbReference type="AlphaFoldDB" id="A0A5C0B3N2"/>
<dbReference type="OrthoDB" id="5329450at2"/>
<feature type="transmembrane region" description="Helical" evidence="6">
    <location>
        <begin position="408"/>
        <end position="432"/>
    </location>
</feature>
<feature type="transmembrane region" description="Helical" evidence="6">
    <location>
        <begin position="379"/>
        <end position="396"/>
    </location>
</feature>
<keyword evidence="2" id="KW-0813">Transport</keyword>
<accession>A0A5C0B3N2</accession>
<keyword evidence="4 6" id="KW-1133">Transmembrane helix</keyword>
<evidence type="ECO:0000313" key="8">
    <source>
        <dbReference type="EMBL" id="QEI08534.1"/>
    </source>
</evidence>
<keyword evidence="3 6" id="KW-0812">Transmembrane</keyword>
<evidence type="ECO:0000256" key="3">
    <source>
        <dbReference type="ARBA" id="ARBA00022692"/>
    </source>
</evidence>
<gene>
    <name evidence="8" type="ORF">FXN63_23865</name>
</gene>
<organism evidence="8 9">
    <name type="scientific">Pigmentiphaga aceris</name>
    <dbReference type="NCBI Taxonomy" id="1940612"/>
    <lineage>
        <taxon>Bacteria</taxon>
        <taxon>Pseudomonadati</taxon>
        <taxon>Pseudomonadota</taxon>
        <taxon>Betaproteobacteria</taxon>
        <taxon>Burkholderiales</taxon>
        <taxon>Alcaligenaceae</taxon>
        <taxon>Pigmentiphaga</taxon>
    </lineage>
</organism>
<feature type="transmembrane region" description="Helical" evidence="6">
    <location>
        <begin position="278"/>
        <end position="302"/>
    </location>
</feature>
<feature type="transmembrane region" description="Helical" evidence="6">
    <location>
        <begin position="346"/>
        <end position="367"/>
    </location>
</feature>
<name>A0A5C0B3N2_9BURK</name>
<comment type="subcellular location">
    <subcellularLocation>
        <location evidence="1">Membrane</location>
        <topology evidence="1">Multi-pass membrane protein</topology>
    </subcellularLocation>
</comment>
<dbReference type="Pfam" id="PF03600">
    <property type="entry name" value="CitMHS"/>
    <property type="match status" value="1"/>
</dbReference>
<evidence type="ECO:0000259" key="7">
    <source>
        <dbReference type="Pfam" id="PF03600"/>
    </source>
</evidence>
<dbReference type="EMBL" id="CP043046">
    <property type="protein sequence ID" value="QEI08534.1"/>
    <property type="molecule type" value="Genomic_DNA"/>
</dbReference>
<evidence type="ECO:0000256" key="1">
    <source>
        <dbReference type="ARBA" id="ARBA00004141"/>
    </source>
</evidence>